<dbReference type="GO" id="GO:0000981">
    <property type="term" value="F:DNA-binding transcription factor activity, RNA polymerase II-specific"/>
    <property type="evidence" value="ECO:0007669"/>
    <property type="project" value="TreeGrafter"/>
</dbReference>
<proteinExistence type="predicted"/>
<evidence type="ECO:0000256" key="6">
    <source>
        <dbReference type="PROSITE-ProRule" id="PRU00094"/>
    </source>
</evidence>
<dbReference type="PRINTS" id="PR00619">
    <property type="entry name" value="GATAZNFINGER"/>
</dbReference>
<evidence type="ECO:0000259" key="8">
    <source>
        <dbReference type="PROSITE" id="PS50114"/>
    </source>
</evidence>
<evidence type="ECO:0000256" key="1">
    <source>
        <dbReference type="ARBA" id="ARBA00004123"/>
    </source>
</evidence>
<evidence type="ECO:0000313" key="9">
    <source>
        <dbReference type="EMBL" id="KLO14145.1"/>
    </source>
</evidence>
<dbReference type="SMART" id="SM00401">
    <property type="entry name" value="ZnF_GATA"/>
    <property type="match status" value="1"/>
</dbReference>
<keyword evidence="3 6" id="KW-0863">Zinc-finger</keyword>
<dbReference type="GO" id="GO:0008270">
    <property type="term" value="F:zinc ion binding"/>
    <property type="evidence" value="ECO:0007669"/>
    <property type="project" value="UniProtKB-KW"/>
</dbReference>
<keyword evidence="2" id="KW-0479">Metal-binding</keyword>
<keyword evidence="5" id="KW-0539">Nucleus</keyword>
<dbReference type="PANTHER" id="PTHR10071:SF281">
    <property type="entry name" value="BOX A-BINDING FACTOR-RELATED"/>
    <property type="match status" value="1"/>
</dbReference>
<evidence type="ECO:0000313" key="10">
    <source>
        <dbReference type="Proteomes" id="UP000053477"/>
    </source>
</evidence>
<dbReference type="GO" id="GO:0045944">
    <property type="term" value="P:positive regulation of transcription by RNA polymerase II"/>
    <property type="evidence" value="ECO:0007669"/>
    <property type="project" value="TreeGrafter"/>
</dbReference>
<dbReference type="PROSITE" id="PS50114">
    <property type="entry name" value="GATA_ZN_FINGER_2"/>
    <property type="match status" value="1"/>
</dbReference>
<dbReference type="AlphaFoldDB" id="A0A0H2RQ95"/>
<evidence type="ECO:0000256" key="4">
    <source>
        <dbReference type="ARBA" id="ARBA00022833"/>
    </source>
</evidence>
<protein>
    <submittedName>
        <fullName evidence="9">Glucocorticoid receptor-like (DNA-binding domain)</fullName>
    </submittedName>
</protein>
<keyword evidence="9" id="KW-0675">Receptor</keyword>
<keyword evidence="10" id="KW-1185">Reference proteome</keyword>
<dbReference type="CDD" id="cd00202">
    <property type="entry name" value="ZnF_GATA"/>
    <property type="match status" value="1"/>
</dbReference>
<evidence type="ECO:0000256" key="7">
    <source>
        <dbReference type="SAM" id="MobiDB-lite"/>
    </source>
</evidence>
<dbReference type="GO" id="GO:0005634">
    <property type="term" value="C:nucleus"/>
    <property type="evidence" value="ECO:0007669"/>
    <property type="project" value="UniProtKB-SubCell"/>
</dbReference>
<dbReference type="Pfam" id="PF00320">
    <property type="entry name" value="GATA"/>
    <property type="match status" value="1"/>
</dbReference>
<feature type="domain" description="GATA-type" evidence="8">
    <location>
        <begin position="50"/>
        <end position="103"/>
    </location>
</feature>
<evidence type="ECO:0000256" key="5">
    <source>
        <dbReference type="ARBA" id="ARBA00023242"/>
    </source>
</evidence>
<dbReference type="SUPFAM" id="SSF57716">
    <property type="entry name" value="Glucocorticoid receptor-like (DNA-binding domain)"/>
    <property type="match status" value="1"/>
</dbReference>
<dbReference type="InterPro" id="IPR000679">
    <property type="entry name" value="Znf_GATA"/>
</dbReference>
<accession>A0A0H2RQ95</accession>
<dbReference type="InterPro" id="IPR013088">
    <property type="entry name" value="Znf_NHR/GATA"/>
</dbReference>
<dbReference type="Proteomes" id="UP000053477">
    <property type="component" value="Unassembled WGS sequence"/>
</dbReference>
<comment type="subcellular location">
    <subcellularLocation>
        <location evidence="1">Nucleus</location>
    </subcellularLocation>
</comment>
<dbReference type="Gene3D" id="3.30.50.10">
    <property type="entry name" value="Erythroid Transcription Factor GATA-1, subunit A"/>
    <property type="match status" value="1"/>
</dbReference>
<dbReference type="InParanoid" id="A0A0H2RQ95"/>
<dbReference type="OrthoDB" id="515401at2759"/>
<dbReference type="InterPro" id="IPR039355">
    <property type="entry name" value="Transcription_factor_GATA"/>
</dbReference>
<dbReference type="EMBL" id="KQ085948">
    <property type="protein sequence ID" value="KLO14145.1"/>
    <property type="molecule type" value="Genomic_DNA"/>
</dbReference>
<keyword evidence="9" id="KW-0238">DNA-binding</keyword>
<evidence type="ECO:0000256" key="3">
    <source>
        <dbReference type="ARBA" id="ARBA00022771"/>
    </source>
</evidence>
<keyword evidence="4" id="KW-0862">Zinc</keyword>
<gene>
    <name evidence="9" type="ORF">SCHPADRAFT_826948</name>
</gene>
<sequence length="103" mass="11285">MASSSTLLDEVRTAHHTAAPTDNAHEIRVGGEVLRTQDRQDGRGAPGANDTALTVCTNCKSMNTPLWRRDPTGKPLCNGCGLYYKLHGTVRPLHFKTDVVKKR</sequence>
<evidence type="ECO:0000256" key="2">
    <source>
        <dbReference type="ARBA" id="ARBA00022723"/>
    </source>
</evidence>
<dbReference type="STRING" id="27342.A0A0H2RQ95"/>
<organism evidence="9 10">
    <name type="scientific">Schizopora paradoxa</name>
    <dbReference type="NCBI Taxonomy" id="27342"/>
    <lineage>
        <taxon>Eukaryota</taxon>
        <taxon>Fungi</taxon>
        <taxon>Dikarya</taxon>
        <taxon>Basidiomycota</taxon>
        <taxon>Agaricomycotina</taxon>
        <taxon>Agaricomycetes</taxon>
        <taxon>Hymenochaetales</taxon>
        <taxon>Schizoporaceae</taxon>
        <taxon>Schizopora</taxon>
    </lineage>
</organism>
<reference evidence="9 10" key="1">
    <citation type="submission" date="2015-04" db="EMBL/GenBank/DDBJ databases">
        <title>Complete genome sequence of Schizopora paradoxa KUC8140, a cosmopolitan wood degrader in East Asia.</title>
        <authorList>
            <consortium name="DOE Joint Genome Institute"/>
            <person name="Min B."/>
            <person name="Park H."/>
            <person name="Jang Y."/>
            <person name="Kim J.-J."/>
            <person name="Kim K.H."/>
            <person name="Pangilinan J."/>
            <person name="Lipzen A."/>
            <person name="Riley R."/>
            <person name="Grigoriev I.V."/>
            <person name="Spatafora J.W."/>
            <person name="Choi I.-G."/>
        </authorList>
    </citation>
    <scope>NUCLEOTIDE SEQUENCE [LARGE SCALE GENOMIC DNA]</scope>
    <source>
        <strain evidence="9 10">KUC8140</strain>
    </source>
</reference>
<dbReference type="GO" id="GO:0000978">
    <property type="term" value="F:RNA polymerase II cis-regulatory region sequence-specific DNA binding"/>
    <property type="evidence" value="ECO:0007669"/>
    <property type="project" value="TreeGrafter"/>
</dbReference>
<dbReference type="GO" id="GO:0000122">
    <property type="term" value="P:negative regulation of transcription by RNA polymerase II"/>
    <property type="evidence" value="ECO:0007669"/>
    <property type="project" value="TreeGrafter"/>
</dbReference>
<dbReference type="PANTHER" id="PTHR10071">
    <property type="entry name" value="TRANSCRIPTION FACTOR GATA FAMILY MEMBER"/>
    <property type="match status" value="1"/>
</dbReference>
<name>A0A0H2RQ95_9AGAM</name>
<feature type="region of interest" description="Disordered" evidence="7">
    <location>
        <begin position="1"/>
        <end position="24"/>
    </location>
</feature>